<feature type="transmembrane region" description="Helical" evidence="1">
    <location>
        <begin position="68"/>
        <end position="87"/>
    </location>
</feature>
<proteinExistence type="predicted"/>
<protein>
    <submittedName>
        <fullName evidence="2">Uncharacterized protein</fullName>
    </submittedName>
</protein>
<organism evidence="2 3">
    <name type="scientific">Neotamlana sargassicola</name>
    <dbReference type="NCBI Taxonomy" id="2883125"/>
    <lineage>
        <taxon>Bacteria</taxon>
        <taxon>Pseudomonadati</taxon>
        <taxon>Bacteroidota</taxon>
        <taxon>Flavobacteriia</taxon>
        <taxon>Flavobacteriales</taxon>
        <taxon>Flavobacteriaceae</taxon>
        <taxon>Neotamlana</taxon>
    </lineage>
</organism>
<keyword evidence="1" id="KW-1133">Transmembrane helix</keyword>
<evidence type="ECO:0000313" key="2">
    <source>
        <dbReference type="EMBL" id="MCB4808673.1"/>
    </source>
</evidence>
<evidence type="ECO:0000256" key="1">
    <source>
        <dbReference type="SAM" id="Phobius"/>
    </source>
</evidence>
<gene>
    <name evidence="2" type="ORF">LG651_10470</name>
</gene>
<evidence type="ECO:0000313" key="3">
    <source>
        <dbReference type="Proteomes" id="UP001139286"/>
    </source>
</evidence>
<comment type="caution">
    <text evidence="2">The sequence shown here is derived from an EMBL/GenBank/DDBJ whole genome shotgun (WGS) entry which is preliminary data.</text>
</comment>
<keyword evidence="1" id="KW-0472">Membrane</keyword>
<name>A0A9X1I751_9FLAO</name>
<keyword evidence="1" id="KW-0812">Transmembrane</keyword>
<dbReference type="Proteomes" id="UP001139286">
    <property type="component" value="Unassembled WGS sequence"/>
</dbReference>
<dbReference type="AlphaFoldDB" id="A0A9X1I751"/>
<dbReference type="EMBL" id="JAJAPX010000004">
    <property type="protein sequence ID" value="MCB4808673.1"/>
    <property type="molecule type" value="Genomic_DNA"/>
</dbReference>
<dbReference type="RefSeq" id="WP_226696074.1">
    <property type="nucleotide sequence ID" value="NZ_JAJAPX010000004.1"/>
</dbReference>
<keyword evidence="3" id="KW-1185">Reference proteome</keyword>
<sequence length="88" mass="9900">MGGEGSMAAANNSLKNNRNLLAKRKDKKALSGSYCGVEMKNFPKSTPELLKKIKQQTLKENKSYKRKVTYLTLVLLSLLALFVYYVLV</sequence>
<reference evidence="2" key="1">
    <citation type="submission" date="2021-10" db="EMBL/GenBank/DDBJ databases">
        <title>Tamlana sargassums sp. nov., and Tamlana laminarinivorans sp. nov., two new bacteria isolated from the brown alga.</title>
        <authorList>
            <person name="Li J."/>
        </authorList>
    </citation>
    <scope>NUCLEOTIDE SEQUENCE</scope>
    <source>
        <strain evidence="2">62-3</strain>
    </source>
</reference>
<accession>A0A9X1I751</accession>